<dbReference type="GO" id="GO:0045332">
    <property type="term" value="P:phospholipid translocation"/>
    <property type="evidence" value="ECO:0007669"/>
    <property type="project" value="TreeGrafter"/>
</dbReference>
<comment type="subcellular location">
    <subcellularLocation>
        <location evidence="1">Membrane</location>
        <topology evidence="1">Multi-pass membrane protein</topology>
    </subcellularLocation>
</comment>
<dbReference type="EMBL" id="JAINUF010000020">
    <property type="protein sequence ID" value="KAJ8336301.1"/>
    <property type="molecule type" value="Genomic_DNA"/>
</dbReference>
<evidence type="ECO:0000256" key="3">
    <source>
        <dbReference type="ARBA" id="ARBA00022842"/>
    </source>
</evidence>
<dbReference type="GO" id="GO:0140326">
    <property type="term" value="F:ATPase-coupled intramembrane lipid transporter activity"/>
    <property type="evidence" value="ECO:0007669"/>
    <property type="project" value="TreeGrafter"/>
</dbReference>
<keyword evidence="3" id="KW-0460">Magnesium</keyword>
<evidence type="ECO:0000256" key="4">
    <source>
        <dbReference type="SAM" id="Phobius"/>
    </source>
</evidence>
<proteinExistence type="predicted"/>
<evidence type="ECO:0000313" key="7">
    <source>
        <dbReference type="Proteomes" id="UP001152622"/>
    </source>
</evidence>
<feature type="domain" description="P-type ATPase C-terminal" evidence="5">
    <location>
        <begin position="20"/>
        <end position="265"/>
    </location>
</feature>
<evidence type="ECO:0000256" key="2">
    <source>
        <dbReference type="ARBA" id="ARBA00022723"/>
    </source>
</evidence>
<evidence type="ECO:0000256" key="1">
    <source>
        <dbReference type="ARBA" id="ARBA00004141"/>
    </source>
</evidence>
<reference evidence="6" key="1">
    <citation type="journal article" date="2023" name="Science">
        <title>Genome structures resolve the early diversification of teleost fishes.</title>
        <authorList>
            <person name="Parey E."/>
            <person name="Louis A."/>
            <person name="Montfort J."/>
            <person name="Bouchez O."/>
            <person name="Roques C."/>
            <person name="Iampietro C."/>
            <person name="Lluch J."/>
            <person name="Castinel A."/>
            <person name="Donnadieu C."/>
            <person name="Desvignes T."/>
            <person name="Floi Bucao C."/>
            <person name="Jouanno E."/>
            <person name="Wen M."/>
            <person name="Mejri S."/>
            <person name="Dirks R."/>
            <person name="Jansen H."/>
            <person name="Henkel C."/>
            <person name="Chen W.J."/>
            <person name="Zahm M."/>
            <person name="Cabau C."/>
            <person name="Klopp C."/>
            <person name="Thompson A.W."/>
            <person name="Robinson-Rechavi M."/>
            <person name="Braasch I."/>
            <person name="Lecointre G."/>
            <person name="Bobe J."/>
            <person name="Postlethwait J.H."/>
            <person name="Berthelot C."/>
            <person name="Roest Crollius H."/>
            <person name="Guiguen Y."/>
        </authorList>
    </citation>
    <scope>NUCLEOTIDE SEQUENCE</scope>
    <source>
        <strain evidence="6">WJC10195</strain>
    </source>
</reference>
<dbReference type="AlphaFoldDB" id="A0A9Q1IE52"/>
<dbReference type="OrthoDB" id="8740244at2759"/>
<dbReference type="Pfam" id="PF16212">
    <property type="entry name" value="PhoLip_ATPase_C"/>
    <property type="match status" value="1"/>
</dbReference>
<feature type="transmembrane region" description="Helical" evidence="4">
    <location>
        <begin position="134"/>
        <end position="155"/>
    </location>
</feature>
<dbReference type="Proteomes" id="UP001152622">
    <property type="component" value="Chromosome 20"/>
</dbReference>
<dbReference type="GO" id="GO:0046872">
    <property type="term" value="F:metal ion binding"/>
    <property type="evidence" value="ECO:0007669"/>
    <property type="project" value="UniProtKB-KW"/>
</dbReference>
<dbReference type="PANTHER" id="PTHR24092">
    <property type="entry name" value="PROBABLE PHOSPHOLIPID-TRANSPORTING ATPASE"/>
    <property type="match status" value="1"/>
</dbReference>
<feature type="transmembrane region" description="Helical" evidence="4">
    <location>
        <begin position="161"/>
        <end position="180"/>
    </location>
</feature>
<keyword evidence="4" id="KW-0812">Transmembrane</keyword>
<name>A0A9Q1IE52_SYNKA</name>
<dbReference type="InterPro" id="IPR023298">
    <property type="entry name" value="ATPase_P-typ_TM_dom_sf"/>
</dbReference>
<dbReference type="PANTHER" id="PTHR24092:SF84">
    <property type="entry name" value="PHOSPHOLIPID-TRANSPORTING ATPASE VD"/>
    <property type="match status" value="1"/>
</dbReference>
<feature type="transmembrane region" description="Helical" evidence="4">
    <location>
        <begin position="235"/>
        <end position="255"/>
    </location>
</feature>
<evidence type="ECO:0000313" key="6">
    <source>
        <dbReference type="EMBL" id="KAJ8336301.1"/>
    </source>
</evidence>
<protein>
    <recommendedName>
        <fullName evidence="5">P-type ATPase C-terminal domain-containing protein</fullName>
    </recommendedName>
</protein>
<dbReference type="GO" id="GO:0005886">
    <property type="term" value="C:plasma membrane"/>
    <property type="evidence" value="ECO:0007669"/>
    <property type="project" value="TreeGrafter"/>
</dbReference>
<keyword evidence="7" id="KW-1185">Reference proteome</keyword>
<evidence type="ECO:0000259" key="5">
    <source>
        <dbReference type="Pfam" id="PF16212"/>
    </source>
</evidence>
<accession>A0A9Q1IE52</accession>
<feature type="transmembrane region" description="Helical" evidence="4">
    <location>
        <begin position="69"/>
        <end position="93"/>
    </location>
</feature>
<dbReference type="SUPFAM" id="SSF81665">
    <property type="entry name" value="Calcium ATPase, transmembrane domain M"/>
    <property type="match status" value="1"/>
</dbReference>
<keyword evidence="4" id="KW-0472">Membrane</keyword>
<keyword evidence="2" id="KW-0479">Metal-binding</keyword>
<comment type="caution">
    <text evidence="6">The sequence shown here is derived from an EMBL/GenBank/DDBJ whole genome shotgun (WGS) entry which is preliminary data.</text>
</comment>
<keyword evidence="4" id="KW-1133">Transmembrane helix</keyword>
<dbReference type="InterPro" id="IPR032630">
    <property type="entry name" value="P_typ_ATPase_c"/>
</dbReference>
<feature type="transmembrane region" description="Helical" evidence="4">
    <location>
        <begin position="192"/>
        <end position="215"/>
    </location>
</feature>
<gene>
    <name evidence="6" type="ORF">SKAU_G00396440</name>
</gene>
<organism evidence="6 7">
    <name type="scientific">Synaphobranchus kaupii</name>
    <name type="common">Kaup's arrowtooth eel</name>
    <dbReference type="NCBI Taxonomy" id="118154"/>
    <lineage>
        <taxon>Eukaryota</taxon>
        <taxon>Metazoa</taxon>
        <taxon>Chordata</taxon>
        <taxon>Craniata</taxon>
        <taxon>Vertebrata</taxon>
        <taxon>Euteleostomi</taxon>
        <taxon>Actinopterygii</taxon>
        <taxon>Neopterygii</taxon>
        <taxon>Teleostei</taxon>
        <taxon>Anguilliformes</taxon>
        <taxon>Synaphobranchidae</taxon>
        <taxon>Synaphobranchus</taxon>
    </lineage>
</organism>
<sequence>MIQVADVGVGISGQEGMQAVMSSDFAVSRFKHLRKLLLVHGHWCYTRLANMILYFFYKNVAYVNLLFWYQFYCGFSGATMTNYWVLIFFNLLFTSAPPLLYGILDKDVSADTLLELPELYRAGQNSQAYLPSTFWITMLDALYQSLICFFIPYLAYADSDISVFSFGTPINTSALFIILLQQVIESHTLTWLHGVVLAGSALFYFTFTLVFSVSCVTCNSPANPLGIDTRYMSDPVFYCVCVLTTLLALLPRILYQSVRNTLFPSHIIKASGLDKLSPAERCARIQSWREGQANAGPS</sequence>